<dbReference type="EMBL" id="BLXT01001436">
    <property type="protein sequence ID" value="GFN85615.1"/>
    <property type="molecule type" value="Genomic_DNA"/>
</dbReference>
<comment type="caution">
    <text evidence="1">The sequence shown here is derived from an EMBL/GenBank/DDBJ whole genome shotgun (WGS) entry which is preliminary data.</text>
</comment>
<evidence type="ECO:0000313" key="1">
    <source>
        <dbReference type="EMBL" id="GFN85615.1"/>
    </source>
</evidence>
<organism evidence="1 2">
    <name type="scientific">Plakobranchus ocellatus</name>
    <dbReference type="NCBI Taxonomy" id="259542"/>
    <lineage>
        <taxon>Eukaryota</taxon>
        <taxon>Metazoa</taxon>
        <taxon>Spiralia</taxon>
        <taxon>Lophotrochozoa</taxon>
        <taxon>Mollusca</taxon>
        <taxon>Gastropoda</taxon>
        <taxon>Heterobranchia</taxon>
        <taxon>Euthyneura</taxon>
        <taxon>Panpulmonata</taxon>
        <taxon>Sacoglossa</taxon>
        <taxon>Placobranchoidea</taxon>
        <taxon>Plakobranchidae</taxon>
        <taxon>Plakobranchus</taxon>
    </lineage>
</organism>
<evidence type="ECO:0000313" key="2">
    <source>
        <dbReference type="Proteomes" id="UP000735302"/>
    </source>
</evidence>
<name>A0AAV3YT80_9GAST</name>
<sequence>MFADRIYCSGYGTQFFRTNSRICDYDASECLPKGRRGTAGFMALEMELSSSGLTQEFAITMCPNVCRKAGEARQDLLLQIWNSVLQD</sequence>
<reference evidence="1 2" key="1">
    <citation type="journal article" date="2021" name="Elife">
        <title>Chloroplast acquisition without the gene transfer in kleptoplastic sea slugs, Plakobranchus ocellatus.</title>
        <authorList>
            <person name="Maeda T."/>
            <person name="Takahashi S."/>
            <person name="Yoshida T."/>
            <person name="Shimamura S."/>
            <person name="Takaki Y."/>
            <person name="Nagai Y."/>
            <person name="Toyoda A."/>
            <person name="Suzuki Y."/>
            <person name="Arimoto A."/>
            <person name="Ishii H."/>
            <person name="Satoh N."/>
            <person name="Nishiyama T."/>
            <person name="Hasebe M."/>
            <person name="Maruyama T."/>
            <person name="Minagawa J."/>
            <person name="Obokata J."/>
            <person name="Shigenobu S."/>
        </authorList>
    </citation>
    <scope>NUCLEOTIDE SEQUENCE [LARGE SCALE GENOMIC DNA]</scope>
</reference>
<proteinExistence type="predicted"/>
<gene>
    <name evidence="1" type="ORF">PoB_001212100</name>
</gene>
<keyword evidence="2" id="KW-1185">Reference proteome</keyword>
<dbReference type="AlphaFoldDB" id="A0AAV3YT80"/>
<accession>A0AAV3YT80</accession>
<protein>
    <submittedName>
        <fullName evidence="1">Uncharacterized protein</fullName>
    </submittedName>
</protein>
<dbReference type="Proteomes" id="UP000735302">
    <property type="component" value="Unassembled WGS sequence"/>
</dbReference>